<protein>
    <submittedName>
        <fullName evidence="2">Uncharacterized protein</fullName>
    </submittedName>
</protein>
<feature type="region of interest" description="Disordered" evidence="1">
    <location>
        <begin position="51"/>
        <end position="75"/>
    </location>
</feature>
<gene>
    <name evidence="2" type="ORF">J437_LFUL002505</name>
</gene>
<proteinExistence type="predicted"/>
<dbReference type="EMBL" id="KZ312451">
    <property type="protein sequence ID" value="KAG8240364.1"/>
    <property type="molecule type" value="Genomic_DNA"/>
</dbReference>
<feature type="non-terminal residue" evidence="2">
    <location>
        <position position="1"/>
    </location>
</feature>
<accession>A0A8K0PEK4</accession>
<feature type="compositionally biased region" description="Low complexity" evidence="1">
    <location>
        <begin position="57"/>
        <end position="74"/>
    </location>
</feature>
<evidence type="ECO:0000313" key="2">
    <source>
        <dbReference type="EMBL" id="KAG8240364.1"/>
    </source>
</evidence>
<evidence type="ECO:0000313" key="3">
    <source>
        <dbReference type="Proteomes" id="UP000792457"/>
    </source>
</evidence>
<dbReference type="AlphaFoldDB" id="A0A8K0PEK4"/>
<evidence type="ECO:0000256" key="1">
    <source>
        <dbReference type="SAM" id="MobiDB-lite"/>
    </source>
</evidence>
<name>A0A8K0PEK4_LADFU</name>
<reference evidence="2" key="1">
    <citation type="submission" date="2013-04" db="EMBL/GenBank/DDBJ databases">
        <authorList>
            <person name="Qu J."/>
            <person name="Murali S.C."/>
            <person name="Bandaranaike D."/>
            <person name="Bellair M."/>
            <person name="Blankenburg K."/>
            <person name="Chao H."/>
            <person name="Dinh H."/>
            <person name="Doddapaneni H."/>
            <person name="Downs B."/>
            <person name="Dugan-Rocha S."/>
            <person name="Elkadiri S."/>
            <person name="Gnanaolivu R.D."/>
            <person name="Hernandez B."/>
            <person name="Javaid M."/>
            <person name="Jayaseelan J.C."/>
            <person name="Lee S."/>
            <person name="Li M."/>
            <person name="Ming W."/>
            <person name="Munidasa M."/>
            <person name="Muniz J."/>
            <person name="Nguyen L."/>
            <person name="Ongeri F."/>
            <person name="Osuji N."/>
            <person name="Pu L.-L."/>
            <person name="Puazo M."/>
            <person name="Qu C."/>
            <person name="Quiroz J."/>
            <person name="Raj R."/>
            <person name="Weissenberger G."/>
            <person name="Xin Y."/>
            <person name="Zou X."/>
            <person name="Han Y."/>
            <person name="Richards S."/>
            <person name="Worley K."/>
            <person name="Muzny D."/>
            <person name="Gibbs R."/>
        </authorList>
    </citation>
    <scope>NUCLEOTIDE SEQUENCE</scope>
    <source>
        <strain evidence="2">Sampled in the wild</strain>
    </source>
</reference>
<keyword evidence="3" id="KW-1185">Reference proteome</keyword>
<organism evidence="2 3">
    <name type="scientific">Ladona fulva</name>
    <name type="common">Scarce chaser dragonfly</name>
    <name type="synonym">Libellula fulva</name>
    <dbReference type="NCBI Taxonomy" id="123851"/>
    <lineage>
        <taxon>Eukaryota</taxon>
        <taxon>Metazoa</taxon>
        <taxon>Ecdysozoa</taxon>
        <taxon>Arthropoda</taxon>
        <taxon>Hexapoda</taxon>
        <taxon>Insecta</taxon>
        <taxon>Pterygota</taxon>
        <taxon>Palaeoptera</taxon>
        <taxon>Odonata</taxon>
        <taxon>Epiprocta</taxon>
        <taxon>Anisoptera</taxon>
        <taxon>Libelluloidea</taxon>
        <taxon>Libellulidae</taxon>
        <taxon>Ladona</taxon>
    </lineage>
</organism>
<sequence length="142" mass="15766">KSFSGESIKDVEDVINSAISLCEAVNSKKYNDLASEYKKSFQVLLKEDKAERVTTESQDPAPSSSLPSSDSTPDNLGDTVIYQAFEEALRLVNEFCGILCDVLGISSGNTFEKQGRLISWEEVKERLPTAWKCLEDLTCSMR</sequence>
<reference evidence="2" key="2">
    <citation type="submission" date="2017-10" db="EMBL/GenBank/DDBJ databases">
        <title>Ladona fulva Genome sequencing and assembly.</title>
        <authorList>
            <person name="Murali S."/>
            <person name="Richards S."/>
            <person name="Bandaranaike D."/>
            <person name="Bellair M."/>
            <person name="Blankenburg K."/>
            <person name="Chao H."/>
            <person name="Dinh H."/>
            <person name="Doddapaneni H."/>
            <person name="Dugan-Rocha S."/>
            <person name="Elkadiri S."/>
            <person name="Gnanaolivu R."/>
            <person name="Hernandez B."/>
            <person name="Skinner E."/>
            <person name="Javaid M."/>
            <person name="Lee S."/>
            <person name="Li M."/>
            <person name="Ming W."/>
            <person name="Munidasa M."/>
            <person name="Muniz J."/>
            <person name="Nguyen L."/>
            <person name="Hughes D."/>
            <person name="Osuji N."/>
            <person name="Pu L.-L."/>
            <person name="Puazo M."/>
            <person name="Qu C."/>
            <person name="Quiroz J."/>
            <person name="Raj R."/>
            <person name="Weissenberger G."/>
            <person name="Xin Y."/>
            <person name="Zou X."/>
            <person name="Han Y."/>
            <person name="Worley K."/>
            <person name="Muzny D."/>
            <person name="Gibbs R."/>
        </authorList>
    </citation>
    <scope>NUCLEOTIDE SEQUENCE</scope>
    <source>
        <strain evidence="2">Sampled in the wild</strain>
    </source>
</reference>
<feature type="non-terminal residue" evidence="2">
    <location>
        <position position="142"/>
    </location>
</feature>
<dbReference type="Proteomes" id="UP000792457">
    <property type="component" value="Unassembled WGS sequence"/>
</dbReference>
<comment type="caution">
    <text evidence="2">The sequence shown here is derived from an EMBL/GenBank/DDBJ whole genome shotgun (WGS) entry which is preliminary data.</text>
</comment>